<dbReference type="GeneID" id="81366865"/>
<feature type="compositionally biased region" description="Polar residues" evidence="5">
    <location>
        <begin position="97"/>
        <end position="109"/>
    </location>
</feature>
<feature type="region of interest" description="Disordered" evidence="5">
    <location>
        <begin position="668"/>
        <end position="707"/>
    </location>
</feature>
<dbReference type="CDD" id="cd12148">
    <property type="entry name" value="fungal_TF_MHR"/>
    <property type="match status" value="1"/>
</dbReference>
<dbReference type="PROSITE" id="PS50048">
    <property type="entry name" value="ZN2_CY6_FUNGAL_2"/>
    <property type="match status" value="1"/>
</dbReference>
<keyword evidence="3" id="KW-0804">Transcription</keyword>
<evidence type="ECO:0000256" key="3">
    <source>
        <dbReference type="ARBA" id="ARBA00023163"/>
    </source>
</evidence>
<proteinExistence type="predicted"/>
<dbReference type="CDD" id="cd00067">
    <property type="entry name" value="GAL4"/>
    <property type="match status" value="1"/>
</dbReference>
<dbReference type="InterPro" id="IPR001138">
    <property type="entry name" value="Zn2Cys6_DnaBD"/>
</dbReference>
<evidence type="ECO:0000256" key="2">
    <source>
        <dbReference type="ARBA" id="ARBA00023125"/>
    </source>
</evidence>
<dbReference type="Gene3D" id="4.10.240.10">
    <property type="entry name" value="Zn(2)-C6 fungal-type DNA-binding domain"/>
    <property type="match status" value="1"/>
</dbReference>
<gene>
    <name evidence="7" type="ORF">N7509_003248</name>
</gene>
<feature type="region of interest" description="Disordered" evidence="5">
    <location>
        <begin position="84"/>
        <end position="128"/>
    </location>
</feature>
<evidence type="ECO:0000256" key="1">
    <source>
        <dbReference type="ARBA" id="ARBA00023015"/>
    </source>
</evidence>
<dbReference type="GO" id="GO:0003677">
    <property type="term" value="F:DNA binding"/>
    <property type="evidence" value="ECO:0007669"/>
    <property type="project" value="UniProtKB-KW"/>
</dbReference>
<organism evidence="7 8">
    <name type="scientific">Penicillium cosmopolitanum</name>
    <dbReference type="NCBI Taxonomy" id="1131564"/>
    <lineage>
        <taxon>Eukaryota</taxon>
        <taxon>Fungi</taxon>
        <taxon>Dikarya</taxon>
        <taxon>Ascomycota</taxon>
        <taxon>Pezizomycotina</taxon>
        <taxon>Eurotiomycetes</taxon>
        <taxon>Eurotiomycetidae</taxon>
        <taxon>Eurotiales</taxon>
        <taxon>Aspergillaceae</taxon>
        <taxon>Penicillium</taxon>
    </lineage>
</organism>
<protein>
    <recommendedName>
        <fullName evidence="6">Zn(2)-C6 fungal-type domain-containing protein</fullName>
    </recommendedName>
</protein>
<dbReference type="OrthoDB" id="5392779at2759"/>
<dbReference type="RefSeq" id="XP_056490619.1">
    <property type="nucleotide sequence ID" value="XM_056627885.1"/>
</dbReference>
<keyword evidence="2" id="KW-0238">DNA-binding</keyword>
<dbReference type="PANTHER" id="PTHR47840:SF1">
    <property type="entry name" value="ZN(II)2CYS6 TRANSCRIPTION FACTOR (EUROFUNG)"/>
    <property type="match status" value="1"/>
</dbReference>
<dbReference type="EMBL" id="JAPZBU010000005">
    <property type="protein sequence ID" value="KAJ5403377.1"/>
    <property type="molecule type" value="Genomic_DNA"/>
</dbReference>
<feature type="compositionally biased region" description="Polar residues" evidence="5">
    <location>
        <begin position="117"/>
        <end position="128"/>
    </location>
</feature>
<keyword evidence="4" id="KW-0539">Nucleus</keyword>
<evidence type="ECO:0000259" key="6">
    <source>
        <dbReference type="PROSITE" id="PS50048"/>
    </source>
</evidence>
<dbReference type="AlphaFoldDB" id="A0A9X0BBB3"/>
<dbReference type="SUPFAM" id="SSF57701">
    <property type="entry name" value="Zn2/Cys6 DNA-binding domain"/>
    <property type="match status" value="1"/>
</dbReference>
<evidence type="ECO:0000313" key="8">
    <source>
        <dbReference type="Proteomes" id="UP001147747"/>
    </source>
</evidence>
<sequence>MLGEEDAHASKRRKVRKGTQSCWECKRRKVRCITSHESFTCDNCRRRKTSCIAQDLPDRPVPPACDTQVEDRLSRVESLIEQLIDKSDTSHPPTAEDINNLQANAPSSKDSNHRNHPPQSHTRQLLSSKTPFATDHTALIDDLIAVWPSRDNIEAICTLPVGFSMHLQCCVCASYTMPNRNPPSPLDILQLPPSKSHPVLFARKLLMLGALLQAIVPSSHQQLDSRGISCAGLLSRVIERATRLVTTNDELVRSIEGLECIMIEAQLHNYSGNLHRAWLATHRAVSVAQIMGLHRGLNSPSLKFHEPETRANFDPKHILFRIIEMDLYLSLMLGLPNSSLQAPLATPKALEGCLPIERIQRTHYEVSRRIIQRSNAEINSVEETSEIDRILQNTAAEMSPQWWLMPSFAVGNSDKKELFDDTIRLMVQFSHYHLIIRLHLPYLVRSLADHKYDRNMITAVNASREILSRYIAFRSSNPVNFYCRGSDFLAFVSIVVICFAQIGSHSQNDRAIQAERMSFTILAHSRLSDRGIMERTLAILLSISNGERDSIVSKLSHLIRHLLAVESDAANGKLYSMSTSASDEGDDESTVKSNSNGRVLRIHIPYFGTINFEPGAGSSSVSRTPMQSELHTSTWVSDVLLADQLADSIYGPCSSDVCPLTPNTHLSQIQKSQQSLNSPEVALSESQGPNFNNTSPVREQAPMTSPSLDTSTYYDWDLQGIDLALFDSLFGNVDIPNVDNGEIPTLAGN</sequence>
<reference evidence="7" key="1">
    <citation type="submission" date="2022-12" db="EMBL/GenBank/DDBJ databases">
        <authorList>
            <person name="Petersen C."/>
        </authorList>
    </citation>
    <scope>NUCLEOTIDE SEQUENCE</scope>
    <source>
        <strain evidence="7">IBT 29677</strain>
    </source>
</reference>
<keyword evidence="8" id="KW-1185">Reference proteome</keyword>
<evidence type="ECO:0000256" key="4">
    <source>
        <dbReference type="ARBA" id="ARBA00023242"/>
    </source>
</evidence>
<reference evidence="7" key="2">
    <citation type="journal article" date="2023" name="IMA Fungus">
        <title>Comparative genomic study of the Penicillium genus elucidates a diverse pangenome and 15 lateral gene transfer events.</title>
        <authorList>
            <person name="Petersen C."/>
            <person name="Sorensen T."/>
            <person name="Nielsen M.R."/>
            <person name="Sondergaard T.E."/>
            <person name="Sorensen J.L."/>
            <person name="Fitzpatrick D.A."/>
            <person name="Frisvad J.C."/>
            <person name="Nielsen K.L."/>
        </authorList>
    </citation>
    <scope>NUCLEOTIDE SEQUENCE</scope>
    <source>
        <strain evidence="7">IBT 29677</strain>
    </source>
</reference>
<dbReference type="GO" id="GO:0008270">
    <property type="term" value="F:zinc ion binding"/>
    <property type="evidence" value="ECO:0007669"/>
    <property type="project" value="InterPro"/>
</dbReference>
<evidence type="ECO:0000256" key="5">
    <source>
        <dbReference type="SAM" id="MobiDB-lite"/>
    </source>
</evidence>
<keyword evidence="1" id="KW-0805">Transcription regulation</keyword>
<dbReference type="Proteomes" id="UP001147747">
    <property type="component" value="Unassembled WGS sequence"/>
</dbReference>
<dbReference type="PANTHER" id="PTHR47840">
    <property type="entry name" value="ZN(II)2CYS6 TRANSCRIPTION FACTOR (EUROFUNG)-RELATED"/>
    <property type="match status" value="1"/>
</dbReference>
<dbReference type="InterPro" id="IPR036864">
    <property type="entry name" value="Zn2-C6_fun-type_DNA-bd_sf"/>
</dbReference>
<dbReference type="SMART" id="SM00066">
    <property type="entry name" value="GAL4"/>
    <property type="match status" value="1"/>
</dbReference>
<feature type="domain" description="Zn(2)-C6 fungal-type" evidence="6">
    <location>
        <begin position="21"/>
        <end position="53"/>
    </location>
</feature>
<accession>A0A9X0BBB3</accession>
<dbReference type="PROSITE" id="PS00463">
    <property type="entry name" value="ZN2_CY6_FUNGAL_1"/>
    <property type="match status" value="1"/>
</dbReference>
<evidence type="ECO:0000313" key="7">
    <source>
        <dbReference type="EMBL" id="KAJ5403377.1"/>
    </source>
</evidence>
<name>A0A9X0BBB3_9EURO</name>
<comment type="caution">
    <text evidence="7">The sequence shown here is derived from an EMBL/GenBank/DDBJ whole genome shotgun (WGS) entry which is preliminary data.</text>
</comment>
<dbReference type="GO" id="GO:0000981">
    <property type="term" value="F:DNA-binding transcription factor activity, RNA polymerase II-specific"/>
    <property type="evidence" value="ECO:0007669"/>
    <property type="project" value="InterPro"/>
</dbReference>